<keyword evidence="4" id="KW-0808">Transferase</keyword>
<protein>
    <submittedName>
        <fullName evidence="4">Sugar transferase</fullName>
    </submittedName>
</protein>
<feature type="transmembrane region" description="Helical" evidence="2">
    <location>
        <begin position="12"/>
        <end position="34"/>
    </location>
</feature>
<dbReference type="InterPro" id="IPR003362">
    <property type="entry name" value="Bact_transf"/>
</dbReference>
<dbReference type="PANTHER" id="PTHR30576:SF0">
    <property type="entry name" value="UNDECAPRENYL-PHOSPHATE N-ACETYLGALACTOSAMINYL 1-PHOSPHATE TRANSFERASE-RELATED"/>
    <property type="match status" value="1"/>
</dbReference>
<evidence type="ECO:0000313" key="4">
    <source>
        <dbReference type="EMBL" id="BCB22671.1"/>
    </source>
</evidence>
<sequence length="441" mass="50624">MSLRGKAFIMKGYKLLYFLIILVTYSVFMILGHSKLQLEILGQDILVYSVFLITLTRVYGNLDFGNIKTRMLVKTTSLGVVFSDILGFVFLGIIACLNAPGVFQVQSLFFLVIVIIFHIVITRVLIMIGDRIFLRLYAPINTLIIVDNESVNEDKIMKCIRGNTKRYNLLDIFLMKDDQLPQILLEADFCVINVSDHSLRSKIVSRCFDLEIKYTIVPNLEDILLQNVKPSVIDDVTIFESKEIMTSSQRTLKRLCDVVISFCFLIITLPIMLIISIAIKLDDGGSVFFRQKRMTKDREVFDVIKFRSMKENVANYSSVANDDRITKVGNFLRKTRLDELPQFINVLIGDMSIVGPRPEMIENVEKYEMDFPEFSYRLKVKAGITGIAQIEGKYNSSPKDKLFMDLVYIQNYSFFNDIRLMLLTLTVIAKEDSTEGFNNHE</sequence>
<name>A0A6S6I646_ERYRH</name>
<keyword evidence="2" id="KW-0472">Membrane</keyword>
<feature type="transmembrane region" description="Helical" evidence="2">
    <location>
        <begin position="255"/>
        <end position="279"/>
    </location>
</feature>
<dbReference type="Pfam" id="PF02397">
    <property type="entry name" value="Bac_transf"/>
    <property type="match status" value="1"/>
</dbReference>
<evidence type="ECO:0000256" key="1">
    <source>
        <dbReference type="ARBA" id="ARBA00006464"/>
    </source>
</evidence>
<evidence type="ECO:0000256" key="2">
    <source>
        <dbReference type="SAM" id="Phobius"/>
    </source>
</evidence>
<reference evidence="4" key="1">
    <citation type="submission" date="2020-02" db="EMBL/GenBank/DDBJ databases">
        <title>Development of a multiplex PCR-based assay for rapid serotyping of Erysipelothrix species.</title>
        <authorList>
            <person name="Shimoji Y."/>
            <person name="Shiraiwa K."/>
            <person name="Tominaga H."/>
            <person name="Nishikawa S."/>
            <person name="Eguchi M."/>
            <person name="Hikono H."/>
            <person name="Ogawa Y."/>
        </authorList>
    </citation>
    <scope>NUCLEOTIDE SEQUENCE</scope>
    <source>
        <strain evidence="4">Pecs 9</strain>
    </source>
</reference>
<organism evidence="4">
    <name type="scientific">Erysipelothrix rhusiopathiae</name>
    <dbReference type="NCBI Taxonomy" id="1648"/>
    <lineage>
        <taxon>Bacteria</taxon>
        <taxon>Bacillati</taxon>
        <taxon>Bacillota</taxon>
        <taxon>Erysipelotrichia</taxon>
        <taxon>Erysipelotrichales</taxon>
        <taxon>Erysipelotrichaceae</taxon>
        <taxon>Erysipelothrix</taxon>
    </lineage>
</organism>
<dbReference type="AlphaFoldDB" id="A0A6S6I646"/>
<accession>A0A6S6I646</accession>
<feature type="transmembrane region" description="Helical" evidence="2">
    <location>
        <begin position="107"/>
        <end position="126"/>
    </location>
</feature>
<dbReference type="EMBL" id="LC528603">
    <property type="protein sequence ID" value="BCB22671.1"/>
    <property type="molecule type" value="Genomic_DNA"/>
</dbReference>
<feature type="transmembrane region" description="Helical" evidence="2">
    <location>
        <begin position="72"/>
        <end position="95"/>
    </location>
</feature>
<dbReference type="PANTHER" id="PTHR30576">
    <property type="entry name" value="COLANIC BIOSYNTHESIS UDP-GLUCOSE LIPID CARRIER TRANSFERASE"/>
    <property type="match status" value="1"/>
</dbReference>
<evidence type="ECO:0000259" key="3">
    <source>
        <dbReference type="Pfam" id="PF02397"/>
    </source>
</evidence>
<feature type="domain" description="Bacterial sugar transferase" evidence="3">
    <location>
        <begin position="253"/>
        <end position="428"/>
    </location>
</feature>
<proteinExistence type="inferred from homology"/>
<feature type="transmembrane region" description="Helical" evidence="2">
    <location>
        <begin position="40"/>
        <end position="60"/>
    </location>
</feature>
<comment type="similarity">
    <text evidence="1">Belongs to the bacterial sugar transferase family.</text>
</comment>
<keyword evidence="2" id="KW-0812">Transmembrane</keyword>
<dbReference type="GO" id="GO:0016780">
    <property type="term" value="F:phosphotransferase activity, for other substituted phosphate groups"/>
    <property type="evidence" value="ECO:0007669"/>
    <property type="project" value="TreeGrafter"/>
</dbReference>
<keyword evidence="2" id="KW-1133">Transmembrane helix</keyword>